<reference evidence="3" key="1">
    <citation type="journal article" date="2008" name="Nat. Genet.">
        <title>The Pristionchus pacificus genome provides a unique perspective on nematode lifestyle and parasitism.</title>
        <authorList>
            <person name="Dieterich C."/>
            <person name="Clifton S.W."/>
            <person name="Schuster L.N."/>
            <person name="Chinwalla A."/>
            <person name="Delehaunty K."/>
            <person name="Dinkelacker I."/>
            <person name="Fulton L."/>
            <person name="Fulton R."/>
            <person name="Godfrey J."/>
            <person name="Minx P."/>
            <person name="Mitreva M."/>
            <person name="Roeseler W."/>
            <person name="Tian H."/>
            <person name="Witte H."/>
            <person name="Yang S.P."/>
            <person name="Wilson R.K."/>
            <person name="Sommer R.J."/>
        </authorList>
    </citation>
    <scope>NUCLEOTIDE SEQUENCE [LARGE SCALE GENOMIC DNA]</scope>
    <source>
        <strain evidence="3">PS312</strain>
    </source>
</reference>
<proteinExistence type="predicted"/>
<feature type="region of interest" description="Disordered" evidence="1">
    <location>
        <begin position="1"/>
        <end position="40"/>
    </location>
</feature>
<feature type="compositionally biased region" description="Basic residues" evidence="1">
    <location>
        <begin position="67"/>
        <end position="81"/>
    </location>
</feature>
<evidence type="ECO:0000313" key="2">
    <source>
        <dbReference type="EnsemblMetazoa" id="PPA43360.1"/>
    </source>
</evidence>
<sequence>MNPTSCQMIRATRRSSATAPRHTVPATSEDGEPRELHASSVIELSSRESWLISSIESSERRNEERKARPRKLWRRRIPMRR</sequence>
<gene>
    <name evidence="2" type="primary">WBGene00281729</name>
</gene>
<protein>
    <submittedName>
        <fullName evidence="2">Uncharacterized protein</fullName>
    </submittedName>
</protein>
<feature type="region of interest" description="Disordered" evidence="1">
    <location>
        <begin position="53"/>
        <end position="81"/>
    </location>
</feature>
<dbReference type="EnsemblMetazoa" id="PPA43360.1">
    <property type="protein sequence ID" value="PPA43360.1"/>
    <property type="gene ID" value="WBGene00281729"/>
</dbReference>
<feature type="compositionally biased region" description="Basic and acidic residues" evidence="1">
    <location>
        <begin position="57"/>
        <end position="66"/>
    </location>
</feature>
<reference evidence="2" key="2">
    <citation type="submission" date="2022-06" db="UniProtKB">
        <authorList>
            <consortium name="EnsemblMetazoa"/>
        </authorList>
    </citation>
    <scope>IDENTIFICATION</scope>
    <source>
        <strain evidence="2">PS312</strain>
    </source>
</reference>
<keyword evidence="3" id="KW-1185">Reference proteome</keyword>
<name>A0A2A6BUN8_PRIPA</name>
<evidence type="ECO:0000313" key="3">
    <source>
        <dbReference type="Proteomes" id="UP000005239"/>
    </source>
</evidence>
<dbReference type="AlphaFoldDB" id="A0A2A6BUN8"/>
<accession>A0A2A6BUN8</accession>
<evidence type="ECO:0000256" key="1">
    <source>
        <dbReference type="SAM" id="MobiDB-lite"/>
    </source>
</evidence>
<accession>A0A8R1Z3V1</accession>
<organism evidence="2 3">
    <name type="scientific">Pristionchus pacificus</name>
    <name type="common">Parasitic nematode worm</name>
    <dbReference type="NCBI Taxonomy" id="54126"/>
    <lineage>
        <taxon>Eukaryota</taxon>
        <taxon>Metazoa</taxon>
        <taxon>Ecdysozoa</taxon>
        <taxon>Nematoda</taxon>
        <taxon>Chromadorea</taxon>
        <taxon>Rhabditida</taxon>
        <taxon>Rhabditina</taxon>
        <taxon>Diplogasteromorpha</taxon>
        <taxon>Diplogasteroidea</taxon>
        <taxon>Neodiplogasteridae</taxon>
        <taxon>Pristionchus</taxon>
    </lineage>
</organism>
<dbReference type="Proteomes" id="UP000005239">
    <property type="component" value="Unassembled WGS sequence"/>
</dbReference>